<dbReference type="AlphaFoldDB" id="A0A0B8NZU7"/>
<dbReference type="InterPro" id="IPR038729">
    <property type="entry name" value="Rad50/SbcC_AAA"/>
</dbReference>
<evidence type="ECO:0000256" key="1">
    <source>
        <dbReference type="SAM" id="Coils"/>
    </source>
</evidence>
<name>A0A0B8NZU7_9VIBR</name>
<dbReference type="InterPro" id="IPR027417">
    <property type="entry name" value="P-loop_NTPase"/>
</dbReference>
<evidence type="ECO:0000259" key="2">
    <source>
        <dbReference type="Pfam" id="PF13476"/>
    </source>
</evidence>
<dbReference type="PANTHER" id="PTHR32114">
    <property type="entry name" value="ABC TRANSPORTER ABCH.3"/>
    <property type="match status" value="1"/>
</dbReference>
<feature type="domain" description="Rad50/SbcC-type AAA" evidence="2">
    <location>
        <begin position="5"/>
        <end position="237"/>
    </location>
</feature>
<accession>A0A0B8NZU7</accession>
<dbReference type="PANTHER" id="PTHR32114:SF2">
    <property type="entry name" value="ABC TRANSPORTER ABCH.3"/>
    <property type="match status" value="1"/>
</dbReference>
<dbReference type="GO" id="GO:0016887">
    <property type="term" value="F:ATP hydrolysis activity"/>
    <property type="evidence" value="ECO:0007669"/>
    <property type="project" value="InterPro"/>
</dbReference>
<dbReference type="Gene3D" id="3.40.50.300">
    <property type="entry name" value="P-loop containing nucleotide triphosphate hydrolases"/>
    <property type="match status" value="1"/>
</dbReference>
<dbReference type="Pfam" id="PF13476">
    <property type="entry name" value="AAA_23"/>
    <property type="match status" value="1"/>
</dbReference>
<comment type="caution">
    <text evidence="3">The sequence shown here is derived from an EMBL/GenBank/DDBJ whole genome shotgun (WGS) entry which is preliminary data.</text>
</comment>
<keyword evidence="3" id="KW-0378">Hydrolase</keyword>
<keyword evidence="3" id="KW-0269">Exonuclease</keyword>
<keyword evidence="4" id="KW-1185">Reference proteome</keyword>
<proteinExistence type="predicted"/>
<gene>
    <name evidence="3" type="ORF">JCM19231_2307</name>
</gene>
<dbReference type="SUPFAM" id="SSF52540">
    <property type="entry name" value="P-loop containing nucleoside triphosphate hydrolases"/>
    <property type="match status" value="1"/>
</dbReference>
<feature type="coiled-coil region" evidence="1">
    <location>
        <begin position="200"/>
        <end position="286"/>
    </location>
</feature>
<dbReference type="GO" id="GO:0006302">
    <property type="term" value="P:double-strand break repair"/>
    <property type="evidence" value="ECO:0007669"/>
    <property type="project" value="InterPro"/>
</dbReference>
<reference evidence="3 4" key="2">
    <citation type="submission" date="2015-01" db="EMBL/GenBank/DDBJ databases">
        <authorList>
            <consortium name="NBRP consortium"/>
            <person name="Sawabe T."/>
            <person name="Meirelles P."/>
            <person name="Feng G."/>
            <person name="Sayaka M."/>
            <person name="Hattori M."/>
            <person name="Ohkuma M."/>
        </authorList>
    </citation>
    <scope>NUCLEOTIDE SEQUENCE [LARGE SCALE GENOMIC DNA]</scope>
    <source>
        <strain evidence="4">JCM 19231</strain>
    </source>
</reference>
<protein>
    <submittedName>
        <fullName evidence="3">Exonuclease sbcC</fullName>
    </submittedName>
</protein>
<dbReference type="Proteomes" id="UP000031671">
    <property type="component" value="Unassembled WGS sequence"/>
</dbReference>
<evidence type="ECO:0000313" key="3">
    <source>
        <dbReference type="EMBL" id="GAM59471.1"/>
    </source>
</evidence>
<evidence type="ECO:0000313" key="4">
    <source>
        <dbReference type="Proteomes" id="UP000031671"/>
    </source>
</evidence>
<keyword evidence="3" id="KW-0540">Nuclease</keyword>
<organism evidence="3 4">
    <name type="scientific">Vibrio ishigakensis</name>
    <dbReference type="NCBI Taxonomy" id="1481914"/>
    <lineage>
        <taxon>Bacteria</taxon>
        <taxon>Pseudomonadati</taxon>
        <taxon>Pseudomonadota</taxon>
        <taxon>Gammaproteobacteria</taxon>
        <taxon>Vibrionales</taxon>
        <taxon>Vibrionaceae</taxon>
        <taxon>Vibrio</taxon>
    </lineage>
</organism>
<keyword evidence="1" id="KW-0175">Coiled coil</keyword>
<dbReference type="EMBL" id="BBRZ01000157">
    <property type="protein sequence ID" value="GAM59471.1"/>
    <property type="molecule type" value="Genomic_DNA"/>
</dbReference>
<reference evidence="3 4" key="1">
    <citation type="submission" date="2015-01" db="EMBL/GenBank/DDBJ databases">
        <title>Vibrio sp. C1 JCM 19231 whole genome shotgun sequence.</title>
        <authorList>
            <person name="Sawabe T."/>
            <person name="Meirelles P."/>
            <person name="Feng G."/>
            <person name="Sayaka M."/>
            <person name="Hattori M."/>
            <person name="Ohkuma M."/>
        </authorList>
    </citation>
    <scope>NUCLEOTIDE SEQUENCE [LARGE SCALE GENOMIC DNA]</scope>
    <source>
        <strain evidence="4">JCM 19231</strain>
    </source>
</reference>
<sequence>MKILSLEFENLNSLKGRWKLDFTQQPFTDSGLFAITGPTGAGKTTILDAICLALYHRTPRLGSVTHTNNEIMTRGTAECFAEVEFEVKGVAYRSNWSMRRSRGKVDGNMQSAKAEIAEVASGKILASAIKQKLEKVNELTGLDFSRFTKSMMLSQGQFAAFLNADANDRAELLEELTGTEIYGLISEAVYSRFKLEDEKLKQLKAKADGVNLLSEEEREELTQTRTELEANQKKLATALAQLEDQMRWWRDLETAQSSVTEASNEKQKLAETLRSHEVELSKLEKSIPAHAIFPNYSELRKIAGDLAEEKQGLEQGKQALADLTQLLAKQDKLKTTAEKSHAEQRQKLDNLDALAIKVRPMLTEINSLNKELDAKSKLINESANELLDKSDALKAKSSELNEIKESQAKITSYLKIMLSMSI</sequence>
<dbReference type="GO" id="GO:0004527">
    <property type="term" value="F:exonuclease activity"/>
    <property type="evidence" value="ECO:0007669"/>
    <property type="project" value="UniProtKB-KW"/>
</dbReference>